<feature type="transmembrane region" description="Helical" evidence="7">
    <location>
        <begin position="27"/>
        <end position="45"/>
    </location>
</feature>
<evidence type="ECO:0000313" key="9">
    <source>
        <dbReference type="EMBL" id="EHN59171.1"/>
    </source>
</evidence>
<protein>
    <submittedName>
        <fullName evidence="9">Permease of the drug/metabolite transporter (DMT) superfamily</fullName>
    </submittedName>
</protein>
<dbReference type="GO" id="GO:0005886">
    <property type="term" value="C:plasma membrane"/>
    <property type="evidence" value="ECO:0007669"/>
    <property type="project" value="UniProtKB-SubCell"/>
</dbReference>
<keyword evidence="6 7" id="KW-0472">Membrane</keyword>
<feature type="domain" description="EamA" evidence="8">
    <location>
        <begin position="2"/>
        <end position="134"/>
    </location>
</feature>
<feature type="transmembrane region" description="Helical" evidence="7">
    <location>
        <begin position="266"/>
        <end position="281"/>
    </location>
</feature>
<dbReference type="Pfam" id="PF00892">
    <property type="entry name" value="EamA"/>
    <property type="match status" value="2"/>
</dbReference>
<dbReference type="InterPro" id="IPR000620">
    <property type="entry name" value="EamA_dom"/>
</dbReference>
<proteinExistence type="inferred from homology"/>
<comment type="similarity">
    <text evidence="2">Belongs to the EamA transporter family.</text>
</comment>
<dbReference type="InterPro" id="IPR050638">
    <property type="entry name" value="AA-Vitamin_Transporters"/>
</dbReference>
<organism evidence="9 10">
    <name type="scientific">Oenococcus kitaharae DSM 17330</name>
    <dbReference type="NCBI Taxonomy" id="1045004"/>
    <lineage>
        <taxon>Bacteria</taxon>
        <taxon>Bacillati</taxon>
        <taxon>Bacillota</taxon>
        <taxon>Bacilli</taxon>
        <taxon>Lactobacillales</taxon>
        <taxon>Lactobacillaceae</taxon>
        <taxon>Oenococcus</taxon>
    </lineage>
</organism>
<evidence type="ECO:0000256" key="4">
    <source>
        <dbReference type="ARBA" id="ARBA00022692"/>
    </source>
</evidence>
<accession>G9WI49</accession>
<dbReference type="Proteomes" id="UP000004959">
    <property type="component" value="Chromosome"/>
</dbReference>
<keyword evidence="5 7" id="KW-1133">Transmembrane helix</keyword>
<evidence type="ECO:0000256" key="3">
    <source>
        <dbReference type="ARBA" id="ARBA00022475"/>
    </source>
</evidence>
<feature type="transmembrane region" description="Helical" evidence="7">
    <location>
        <begin position="120"/>
        <end position="139"/>
    </location>
</feature>
<evidence type="ECO:0000256" key="1">
    <source>
        <dbReference type="ARBA" id="ARBA00004651"/>
    </source>
</evidence>
<feature type="transmembrane region" description="Helical" evidence="7">
    <location>
        <begin position="89"/>
        <end position="108"/>
    </location>
</feature>
<dbReference type="PANTHER" id="PTHR32322">
    <property type="entry name" value="INNER MEMBRANE TRANSPORTER"/>
    <property type="match status" value="1"/>
</dbReference>
<evidence type="ECO:0000259" key="8">
    <source>
        <dbReference type="Pfam" id="PF00892"/>
    </source>
</evidence>
<feature type="transmembrane region" description="Helical" evidence="7">
    <location>
        <begin position="145"/>
        <end position="164"/>
    </location>
</feature>
<comment type="caution">
    <text evidence="9">The sequence shown here is derived from an EMBL/GenBank/DDBJ whole genome shotgun (WGS) entry which is preliminary data.</text>
</comment>
<dbReference type="InterPro" id="IPR037185">
    <property type="entry name" value="EmrE-like"/>
</dbReference>
<feature type="transmembrane region" description="Helical" evidence="7">
    <location>
        <begin position="176"/>
        <end position="196"/>
    </location>
</feature>
<dbReference type="HOGENOM" id="CLU_033863_19_0_9"/>
<name>G9WI49_9LACO</name>
<dbReference type="PANTHER" id="PTHR32322:SF18">
    <property type="entry name" value="S-ADENOSYLMETHIONINE_S-ADENOSYLHOMOCYSTEINE TRANSPORTER"/>
    <property type="match status" value="1"/>
</dbReference>
<keyword evidence="3" id="KW-1003">Cell membrane</keyword>
<reference evidence="9 10" key="1">
    <citation type="journal article" date="2012" name="PLoS ONE">
        <title>Functional divergence in the genus oenococcus as predicted by genome sequencing of the newly-described species, Oenococcus kitaharae.</title>
        <authorList>
            <person name="Borneman A.R."/>
            <person name="McCarthy J.M."/>
            <person name="Chambers P.J."/>
            <person name="Bartowsky E.J."/>
        </authorList>
    </citation>
    <scope>NUCLEOTIDE SEQUENCE [LARGE SCALE GENOMIC DNA]</scope>
    <source>
        <strain evidence="10">DSM17330</strain>
    </source>
</reference>
<evidence type="ECO:0000256" key="7">
    <source>
        <dbReference type="SAM" id="Phobius"/>
    </source>
</evidence>
<sequence length="287" mass="32130">MLGPFLWGLNGVVTQYLFDQVGMDVNWVLSIRLFFAGLALFIYVLVFDRQNLFNLIKDKSVRWRLIVFMIFGDFMSQYSYIIAISESNAALATILTSLSLLFVIFFYVIVQHHLPQRIDLLSLIVALAGTFLLVTHGRIGHLQLSSAGLFWGLFAALVYAFATIYPIKLVSKYGPLPVTALSLFVSGILFNCYRPFFEHVPKMSGVNWFLLIFFTIVSTAFGTAMWFLSLHLVGATTMSLLSAVEPLTAAILSITLLHLAVQGIDVLGSGLILLMMCLQAFKHQRVR</sequence>
<dbReference type="AlphaFoldDB" id="G9WI49"/>
<evidence type="ECO:0000256" key="5">
    <source>
        <dbReference type="ARBA" id="ARBA00022989"/>
    </source>
</evidence>
<feature type="transmembrane region" description="Helical" evidence="7">
    <location>
        <begin position="208"/>
        <end position="228"/>
    </location>
</feature>
<dbReference type="PATRIC" id="fig|1045004.4.peg.1068"/>
<gene>
    <name evidence="9" type="ORF">OKIT_1068</name>
</gene>
<feature type="domain" description="EamA" evidence="8">
    <location>
        <begin position="147"/>
        <end position="275"/>
    </location>
</feature>
<dbReference type="EMBL" id="AFVZ01000001">
    <property type="protein sequence ID" value="EHN59171.1"/>
    <property type="molecule type" value="Genomic_DNA"/>
</dbReference>
<dbReference type="eggNOG" id="COG0697">
    <property type="taxonomic scope" value="Bacteria"/>
</dbReference>
<dbReference type="SUPFAM" id="SSF103481">
    <property type="entry name" value="Multidrug resistance efflux transporter EmrE"/>
    <property type="match status" value="2"/>
</dbReference>
<comment type="subcellular location">
    <subcellularLocation>
        <location evidence="1">Cell membrane</location>
        <topology evidence="1">Multi-pass membrane protein</topology>
    </subcellularLocation>
</comment>
<evidence type="ECO:0000256" key="2">
    <source>
        <dbReference type="ARBA" id="ARBA00007362"/>
    </source>
</evidence>
<keyword evidence="4 7" id="KW-0812">Transmembrane</keyword>
<keyword evidence="10" id="KW-1185">Reference proteome</keyword>
<evidence type="ECO:0000256" key="6">
    <source>
        <dbReference type="ARBA" id="ARBA00023136"/>
    </source>
</evidence>
<evidence type="ECO:0000313" key="10">
    <source>
        <dbReference type="Proteomes" id="UP000004959"/>
    </source>
</evidence>
<dbReference type="STRING" id="336988.NT96_06040"/>